<dbReference type="STRING" id="1220924.W2SB99"/>
<evidence type="ECO:0000313" key="6">
    <source>
        <dbReference type="Proteomes" id="UP000030752"/>
    </source>
</evidence>
<evidence type="ECO:0000259" key="2">
    <source>
        <dbReference type="Pfam" id="PF14420"/>
    </source>
</evidence>
<proteinExistence type="predicted"/>
<evidence type="ECO:0000259" key="4">
    <source>
        <dbReference type="Pfam" id="PF24962"/>
    </source>
</evidence>
<dbReference type="PANTHER" id="PTHR38788">
    <property type="entry name" value="CLR5 DOMAIN-CONTAINING PROTEIN"/>
    <property type="match status" value="1"/>
</dbReference>
<accession>W2SB99</accession>
<dbReference type="VEuPathDB" id="FungiDB:HMPREF1541_00189"/>
<name>W2SB99_CYPE1</name>
<reference evidence="5 6" key="1">
    <citation type="submission" date="2013-03" db="EMBL/GenBank/DDBJ databases">
        <title>The Genome Sequence of Phialophora europaea CBS 101466.</title>
        <authorList>
            <consortium name="The Broad Institute Genomics Platform"/>
            <person name="Cuomo C."/>
            <person name="de Hoog S."/>
            <person name="Gorbushina A."/>
            <person name="Walker B."/>
            <person name="Young S.K."/>
            <person name="Zeng Q."/>
            <person name="Gargeya S."/>
            <person name="Fitzgerald M."/>
            <person name="Haas B."/>
            <person name="Abouelleil A."/>
            <person name="Allen A.W."/>
            <person name="Alvarado L."/>
            <person name="Arachchi H.M."/>
            <person name="Berlin A.M."/>
            <person name="Chapman S.B."/>
            <person name="Gainer-Dewar J."/>
            <person name="Goldberg J."/>
            <person name="Griggs A."/>
            <person name="Gujja S."/>
            <person name="Hansen M."/>
            <person name="Howarth C."/>
            <person name="Imamovic A."/>
            <person name="Ireland A."/>
            <person name="Larimer J."/>
            <person name="McCowan C."/>
            <person name="Murphy C."/>
            <person name="Pearson M."/>
            <person name="Poon T.W."/>
            <person name="Priest M."/>
            <person name="Roberts A."/>
            <person name="Saif S."/>
            <person name="Shea T."/>
            <person name="Sisk P."/>
            <person name="Sykes S."/>
            <person name="Wortman J."/>
            <person name="Nusbaum C."/>
            <person name="Birren B."/>
        </authorList>
    </citation>
    <scope>NUCLEOTIDE SEQUENCE [LARGE SCALE GENOMIC DNA]</scope>
    <source>
        <strain evidence="5 6">CBS 101466</strain>
    </source>
</reference>
<dbReference type="Pfam" id="PF24962">
    <property type="entry name" value="DUF7767"/>
    <property type="match status" value="1"/>
</dbReference>
<protein>
    <submittedName>
        <fullName evidence="5">Uncharacterized protein</fullName>
    </submittedName>
</protein>
<dbReference type="EMBL" id="KB822711">
    <property type="protein sequence ID" value="ETN46006.1"/>
    <property type="molecule type" value="Genomic_DNA"/>
</dbReference>
<dbReference type="HOGENOM" id="CLU_016357_0_0_1"/>
<evidence type="ECO:0000313" key="5">
    <source>
        <dbReference type="EMBL" id="ETN46006.1"/>
    </source>
</evidence>
<dbReference type="InterPro" id="IPR057940">
    <property type="entry name" value="Tri-helical_dom"/>
</dbReference>
<keyword evidence="6" id="KW-1185">Reference proteome</keyword>
<dbReference type="InterPro" id="IPR025676">
    <property type="entry name" value="Clr5_dom"/>
</dbReference>
<dbReference type="InterPro" id="IPR056669">
    <property type="entry name" value="DUF7767"/>
</dbReference>
<dbReference type="InParanoid" id="W2SB99"/>
<dbReference type="Proteomes" id="UP000030752">
    <property type="component" value="Unassembled WGS sequence"/>
</dbReference>
<feature type="region of interest" description="Disordered" evidence="1">
    <location>
        <begin position="171"/>
        <end position="212"/>
    </location>
</feature>
<evidence type="ECO:0000256" key="1">
    <source>
        <dbReference type="SAM" id="MobiDB-lite"/>
    </source>
</evidence>
<dbReference type="PANTHER" id="PTHR38788:SF5">
    <property type="entry name" value="CLR5 DOMAIN-CONTAINING PROTEIN"/>
    <property type="match status" value="1"/>
</dbReference>
<dbReference type="AlphaFoldDB" id="W2SB99"/>
<dbReference type="GeneID" id="19967528"/>
<feature type="domain" description="DUF7767" evidence="4">
    <location>
        <begin position="478"/>
        <end position="568"/>
    </location>
</feature>
<feature type="domain" description="Clr5" evidence="2">
    <location>
        <begin position="1"/>
        <end position="53"/>
    </location>
</feature>
<feature type="domain" description="Tri-helical" evidence="3">
    <location>
        <begin position="310"/>
        <end position="396"/>
    </location>
</feature>
<dbReference type="Pfam" id="PF14420">
    <property type="entry name" value="Clr5"/>
    <property type="match status" value="1"/>
</dbReference>
<gene>
    <name evidence="5" type="ORF">HMPREF1541_00189</name>
</gene>
<organism evidence="5 6">
    <name type="scientific">Cyphellophora europaea (strain CBS 101466)</name>
    <name type="common">Phialophora europaea</name>
    <dbReference type="NCBI Taxonomy" id="1220924"/>
    <lineage>
        <taxon>Eukaryota</taxon>
        <taxon>Fungi</taxon>
        <taxon>Dikarya</taxon>
        <taxon>Ascomycota</taxon>
        <taxon>Pezizomycotina</taxon>
        <taxon>Eurotiomycetes</taxon>
        <taxon>Chaetothyriomycetidae</taxon>
        <taxon>Chaetothyriales</taxon>
        <taxon>Cyphellophoraceae</taxon>
        <taxon>Cyphellophora</taxon>
    </lineage>
</organism>
<evidence type="ECO:0000259" key="3">
    <source>
        <dbReference type="Pfam" id="PF24465"/>
    </source>
</evidence>
<dbReference type="eggNOG" id="ENOG502RGNJ">
    <property type="taxonomic scope" value="Eukaryota"/>
</dbReference>
<sequence>MVYQWTQHKDVCYKLYIEERKSLEEIMQHMRDNYNFNPSKRAFQQQFRRWGFPSKQNPAHRNAELVERVKELWEANYTQREMLKTLNEEGYEIKERELMRLRAKNRWLLRIPNGMKTHSLPTEDLSDFQNQILDAAEVPTVIAHVDDARSPTDDNVTKEDLDEILRKRKELHDQRKAESDEKWANKKRRRRTKGYAGLAADPPGPPRFPSETTLDESKVFLGLDNKQYRAMRDQFQAMCEEESLFKKTLAGAEKWQDIKTRLIQNNEQLQQAFWNDKTNLQSKELALDVVCTDVTKRIRSVGRRMTIAEAKNVLGINPEQSRQIRNAFYATLQADKFTSKLETGAEHWQELKDQWVTESPVLQNVFVQGEADPQFQEKQKALEALCRDVMKRLRDDQAKGGSRWVAPTTTTDVNVETQSAKAARAAQAATELAAVQPVPEQNGSAYQFASTAEDLSDLQIDPSLLEAADNFATAPAINPTAVYIRPHPTSQVHSADKVWLQTLTSRSVEELRRLLERKWPNAVVSRIDGVERGADGQEISYLIEEDDELDAYLDHVNGRKATVVVQLNRPTSL</sequence>
<dbReference type="RefSeq" id="XP_008710718.1">
    <property type="nucleotide sequence ID" value="XM_008712496.1"/>
</dbReference>
<feature type="compositionally biased region" description="Basic and acidic residues" evidence="1">
    <location>
        <begin position="171"/>
        <end position="184"/>
    </location>
</feature>
<feature type="domain" description="Tri-helical" evidence="3">
    <location>
        <begin position="217"/>
        <end position="300"/>
    </location>
</feature>
<dbReference type="OrthoDB" id="4115389at2759"/>
<dbReference type="Pfam" id="PF24465">
    <property type="entry name" value="Tri-helical"/>
    <property type="match status" value="2"/>
</dbReference>